<organism evidence="7 8">
    <name type="scientific">Dielma fastidiosa</name>
    <dbReference type="NCBI Taxonomy" id="1034346"/>
    <lineage>
        <taxon>Bacteria</taxon>
        <taxon>Bacillati</taxon>
        <taxon>Bacillota</taxon>
        <taxon>Erysipelotrichia</taxon>
        <taxon>Erysipelotrichales</taxon>
        <taxon>Erysipelotrichaceae</taxon>
        <taxon>Dielma</taxon>
    </lineage>
</organism>
<dbReference type="RefSeq" id="WP_022939099.1">
    <property type="nucleotide sequence ID" value="NZ_CABKRQ010000007.1"/>
</dbReference>
<dbReference type="EMBL" id="QJKH01000009">
    <property type="protein sequence ID" value="PXX77901.1"/>
    <property type="molecule type" value="Genomic_DNA"/>
</dbReference>
<dbReference type="Gene3D" id="1.10.10.10">
    <property type="entry name" value="Winged helix-like DNA-binding domain superfamily/Winged helix DNA-binding domain"/>
    <property type="match status" value="2"/>
</dbReference>
<gene>
    <name evidence="7" type="ORF">DES51_109156</name>
</gene>
<dbReference type="Pfam" id="PF00359">
    <property type="entry name" value="PTS_EIIA_2"/>
    <property type="match status" value="1"/>
</dbReference>
<dbReference type="PROSITE" id="PS51094">
    <property type="entry name" value="PTS_EIIA_TYPE_2"/>
    <property type="match status" value="1"/>
</dbReference>
<sequence>MLTQRQLTILSILEAAADHYTAAAQIADECGISVRTVKSEIEVIKQSLKEGSKAVLLAIPSKGYRLEITDIKSFADMLEASRQQLNSEHSMNEQPIRIKFIILMLLNSTHYVKKKKIQSALNVSDSTLYLDLKEVKQIISRYHLEMLYKSGSGYCILGKEKDKRACLAYEDVYALSLDSSASFNADMKKINHIKEMLVEIFLKNQYKISEVLFESLIMHLLLTLQRIEKGYLIEDSYERDKCDDKEYQIAQDIFEKFIHRRDIDLKYEIAYLAINLRGKRDYVDYKSVSDEIITFIAASLEQINSEFGVDFTRSIDLKVVLALHFVPLLSRMQHDMQLKNLLLTEIKQSFPFAFDIAQYFGLLIYEKYHIRISEDEAAYFTLYFNYGLENIVLNSEGKKLLVISSLKQSETILLRQKIYQWFEKQILQLDFINPSDLSRINISEYDALFTTEKGDTLTKGAAVNINLFPTEKDFAKMNLAINGYDSIDAILNCFSPELFYVGKAADRSQIVHRLIDMAAGYYHLPPKFEALVMEREALSSSYFANHVAMPHPLYPFSPQTFIAVAILEEGIEWDEGRQVKIVLLVSTEMNNPKAFQIWPYLSSLVCSEELVGQVLADTSYENLMAVLRASLLDKF</sequence>
<dbReference type="Gene3D" id="1.10.1790.10">
    <property type="entry name" value="PRD domain"/>
    <property type="match status" value="2"/>
</dbReference>
<evidence type="ECO:0000256" key="1">
    <source>
        <dbReference type="ARBA" id="ARBA00022737"/>
    </source>
</evidence>
<dbReference type="SUPFAM" id="SSF63520">
    <property type="entry name" value="PTS-regulatory domain, PRD"/>
    <property type="match status" value="2"/>
</dbReference>
<dbReference type="InterPro" id="IPR007737">
    <property type="entry name" value="Mga_HTH"/>
</dbReference>
<dbReference type="PANTHER" id="PTHR30185:SF18">
    <property type="entry name" value="TRANSCRIPTIONAL REGULATOR MTLR"/>
    <property type="match status" value="1"/>
</dbReference>
<reference evidence="7 8" key="1">
    <citation type="submission" date="2018-05" db="EMBL/GenBank/DDBJ databases">
        <title>Genomic Encyclopedia of Type Strains, Phase IV (KMG-IV): sequencing the most valuable type-strain genomes for metagenomic binning, comparative biology and taxonomic classification.</title>
        <authorList>
            <person name="Goeker M."/>
        </authorList>
    </citation>
    <scope>NUCLEOTIDE SEQUENCE [LARGE SCALE GENOMIC DNA]</scope>
    <source>
        <strain evidence="7 8">JC118</strain>
    </source>
</reference>
<keyword evidence="3" id="KW-0010">Activator</keyword>
<proteinExistence type="predicted"/>
<dbReference type="InterPro" id="IPR036388">
    <property type="entry name" value="WH-like_DNA-bd_sf"/>
</dbReference>
<feature type="domain" description="PTS EIIA type-2" evidence="5">
    <location>
        <begin position="491"/>
        <end position="630"/>
    </location>
</feature>
<evidence type="ECO:0000313" key="7">
    <source>
        <dbReference type="EMBL" id="PXX77901.1"/>
    </source>
</evidence>
<dbReference type="Pfam" id="PF05043">
    <property type="entry name" value="Mga"/>
    <property type="match status" value="1"/>
</dbReference>
<dbReference type="InterPro" id="IPR013196">
    <property type="entry name" value="HTH_11"/>
</dbReference>
<dbReference type="InterPro" id="IPR050661">
    <property type="entry name" value="BglG_antiterminators"/>
</dbReference>
<comment type="caution">
    <text evidence="7">The sequence shown here is derived from an EMBL/GenBank/DDBJ whole genome shotgun (WGS) entry which is preliminary data.</text>
</comment>
<dbReference type="PROSITE" id="PS51372">
    <property type="entry name" value="PRD_2"/>
    <property type="match status" value="2"/>
</dbReference>
<evidence type="ECO:0000259" key="5">
    <source>
        <dbReference type="PROSITE" id="PS51094"/>
    </source>
</evidence>
<evidence type="ECO:0000256" key="2">
    <source>
        <dbReference type="ARBA" id="ARBA00023015"/>
    </source>
</evidence>
<keyword evidence="8" id="KW-1185">Reference proteome</keyword>
<feature type="domain" description="PRD" evidence="6">
    <location>
        <begin position="287"/>
        <end position="394"/>
    </location>
</feature>
<dbReference type="Gene3D" id="3.40.930.10">
    <property type="entry name" value="Mannitol-specific EII, Chain A"/>
    <property type="match status" value="1"/>
</dbReference>
<accession>A0A318KJ62</accession>
<dbReference type="InterPro" id="IPR002178">
    <property type="entry name" value="PTS_EIIA_type-2_dom"/>
</dbReference>
<dbReference type="AlphaFoldDB" id="A0A318KJ62"/>
<dbReference type="GO" id="GO:0006355">
    <property type="term" value="P:regulation of DNA-templated transcription"/>
    <property type="evidence" value="ECO:0007669"/>
    <property type="project" value="InterPro"/>
</dbReference>
<name>A0A318KJ62_9FIRM</name>
<protein>
    <submittedName>
        <fullName evidence="7">BglG family transcriptional antiterminator</fullName>
    </submittedName>
</protein>
<dbReference type="SUPFAM" id="SSF55804">
    <property type="entry name" value="Phoshotransferase/anion transport protein"/>
    <property type="match status" value="1"/>
</dbReference>
<dbReference type="PANTHER" id="PTHR30185">
    <property type="entry name" value="CRYPTIC BETA-GLUCOSIDE BGL OPERON ANTITERMINATOR"/>
    <property type="match status" value="1"/>
</dbReference>
<dbReference type="Pfam" id="PF08279">
    <property type="entry name" value="HTH_11"/>
    <property type="match status" value="1"/>
</dbReference>
<evidence type="ECO:0000313" key="8">
    <source>
        <dbReference type="Proteomes" id="UP000247612"/>
    </source>
</evidence>
<dbReference type="InterPro" id="IPR011608">
    <property type="entry name" value="PRD"/>
</dbReference>
<evidence type="ECO:0000259" key="6">
    <source>
        <dbReference type="PROSITE" id="PS51372"/>
    </source>
</evidence>
<keyword evidence="2" id="KW-0805">Transcription regulation</keyword>
<dbReference type="STRING" id="1034346.GCA_000313565_02817"/>
<keyword evidence="4" id="KW-0804">Transcription</keyword>
<dbReference type="Pfam" id="PF00874">
    <property type="entry name" value="PRD"/>
    <property type="match status" value="2"/>
</dbReference>
<evidence type="ECO:0000256" key="3">
    <source>
        <dbReference type="ARBA" id="ARBA00023159"/>
    </source>
</evidence>
<feature type="domain" description="PRD" evidence="6">
    <location>
        <begin position="184"/>
        <end position="286"/>
    </location>
</feature>
<evidence type="ECO:0000256" key="4">
    <source>
        <dbReference type="ARBA" id="ARBA00023163"/>
    </source>
</evidence>
<dbReference type="Proteomes" id="UP000247612">
    <property type="component" value="Unassembled WGS sequence"/>
</dbReference>
<dbReference type="OrthoDB" id="3175596at2"/>
<keyword evidence="1" id="KW-0677">Repeat</keyword>
<dbReference type="InterPro" id="IPR016152">
    <property type="entry name" value="PTrfase/Anion_transptr"/>
</dbReference>
<dbReference type="InterPro" id="IPR036634">
    <property type="entry name" value="PRD_sf"/>
</dbReference>